<feature type="transmembrane region" description="Helical" evidence="8">
    <location>
        <begin position="357"/>
        <end position="382"/>
    </location>
</feature>
<feature type="transmembrane region" description="Helical" evidence="8">
    <location>
        <begin position="15"/>
        <end position="36"/>
    </location>
</feature>
<keyword evidence="4 8" id="KW-1133">Transmembrane helix</keyword>
<dbReference type="InterPro" id="IPR031155">
    <property type="entry name" value="DUR"/>
</dbReference>
<comment type="similarity">
    <text evidence="2 6">Belongs to the sodium:solute symporter (SSF) (TC 2.A.21) family.</text>
</comment>
<feature type="transmembrane region" description="Helical" evidence="8">
    <location>
        <begin position="294"/>
        <end position="316"/>
    </location>
</feature>
<feature type="region of interest" description="Disordered" evidence="7">
    <location>
        <begin position="544"/>
        <end position="605"/>
    </location>
</feature>
<evidence type="ECO:0000256" key="7">
    <source>
        <dbReference type="SAM" id="MobiDB-lite"/>
    </source>
</evidence>
<reference evidence="9 10" key="1">
    <citation type="submission" date="2021-08" db="EMBL/GenBank/DDBJ databases">
        <title>Draft Genome Sequence of Phanerochaete sordida strain YK-624.</title>
        <authorList>
            <person name="Mori T."/>
            <person name="Dohra H."/>
            <person name="Suzuki T."/>
            <person name="Kawagishi H."/>
            <person name="Hirai H."/>
        </authorList>
    </citation>
    <scope>NUCLEOTIDE SEQUENCE [LARGE SCALE GENOMIC DNA]</scope>
    <source>
        <strain evidence="9 10">YK-624</strain>
    </source>
</reference>
<evidence type="ECO:0000313" key="9">
    <source>
        <dbReference type="EMBL" id="GJE97151.1"/>
    </source>
</evidence>
<evidence type="ECO:0000256" key="4">
    <source>
        <dbReference type="ARBA" id="ARBA00022989"/>
    </source>
</evidence>
<evidence type="ECO:0000256" key="8">
    <source>
        <dbReference type="SAM" id="Phobius"/>
    </source>
</evidence>
<feature type="compositionally biased region" description="Low complexity" evidence="7">
    <location>
        <begin position="582"/>
        <end position="592"/>
    </location>
</feature>
<dbReference type="Pfam" id="PF00474">
    <property type="entry name" value="SSF"/>
    <property type="match status" value="1"/>
</dbReference>
<evidence type="ECO:0000313" key="10">
    <source>
        <dbReference type="Proteomes" id="UP000703269"/>
    </source>
</evidence>
<organism evidence="9 10">
    <name type="scientific">Phanerochaete sordida</name>
    <dbReference type="NCBI Taxonomy" id="48140"/>
    <lineage>
        <taxon>Eukaryota</taxon>
        <taxon>Fungi</taxon>
        <taxon>Dikarya</taxon>
        <taxon>Basidiomycota</taxon>
        <taxon>Agaricomycotina</taxon>
        <taxon>Agaricomycetes</taxon>
        <taxon>Polyporales</taxon>
        <taxon>Phanerochaetaceae</taxon>
        <taxon>Phanerochaete</taxon>
    </lineage>
</organism>
<comment type="caution">
    <text evidence="9">The sequence shown here is derived from an EMBL/GenBank/DDBJ whole genome shotgun (WGS) entry which is preliminary data.</text>
</comment>
<dbReference type="InterPro" id="IPR001734">
    <property type="entry name" value="Na/solute_symporter"/>
</dbReference>
<dbReference type="EMBL" id="BPQB01000068">
    <property type="protein sequence ID" value="GJE97151.1"/>
    <property type="molecule type" value="Genomic_DNA"/>
</dbReference>
<dbReference type="AlphaFoldDB" id="A0A9P3LJ38"/>
<name>A0A9P3LJ38_9APHY</name>
<dbReference type="PANTHER" id="PTHR46154:SF2">
    <property type="entry name" value="SOLUTE SYMPORTER FAMILY TRANSPORTER (AFU_ORTHOLOGUE AFUA_6G03200)"/>
    <property type="match status" value="1"/>
</dbReference>
<feature type="transmembrane region" description="Helical" evidence="8">
    <location>
        <begin position="198"/>
        <end position="216"/>
    </location>
</feature>
<evidence type="ECO:0000256" key="2">
    <source>
        <dbReference type="ARBA" id="ARBA00006434"/>
    </source>
</evidence>
<keyword evidence="5 8" id="KW-0472">Membrane</keyword>
<feature type="transmembrane region" description="Helical" evidence="8">
    <location>
        <begin position="134"/>
        <end position="156"/>
    </location>
</feature>
<dbReference type="GO" id="GO:0005886">
    <property type="term" value="C:plasma membrane"/>
    <property type="evidence" value="ECO:0007669"/>
    <property type="project" value="TreeGrafter"/>
</dbReference>
<evidence type="ECO:0000256" key="1">
    <source>
        <dbReference type="ARBA" id="ARBA00004141"/>
    </source>
</evidence>
<feature type="transmembrane region" description="Helical" evidence="8">
    <location>
        <begin position="62"/>
        <end position="87"/>
    </location>
</feature>
<feature type="transmembrane region" description="Helical" evidence="8">
    <location>
        <begin position="647"/>
        <end position="671"/>
    </location>
</feature>
<feature type="transmembrane region" description="Helical" evidence="8">
    <location>
        <begin position="403"/>
        <end position="425"/>
    </location>
</feature>
<proteinExistence type="inferred from homology"/>
<dbReference type="OrthoDB" id="6132759at2759"/>
<protein>
    <submittedName>
        <fullName evidence="9">Solute symporter family transporter</fullName>
    </submittedName>
</protein>
<comment type="subcellular location">
    <subcellularLocation>
        <location evidence="1">Membrane</location>
        <topology evidence="1">Multi-pass membrane protein</topology>
    </subcellularLocation>
</comment>
<feature type="transmembrane region" description="Helical" evidence="8">
    <location>
        <begin position="257"/>
        <end position="274"/>
    </location>
</feature>
<feature type="transmembrane region" description="Helical" evidence="8">
    <location>
        <begin position="93"/>
        <end position="113"/>
    </location>
</feature>
<dbReference type="Gene3D" id="1.20.1730.10">
    <property type="entry name" value="Sodium/glucose cotransporter"/>
    <property type="match status" value="1"/>
</dbReference>
<keyword evidence="3 8" id="KW-0812">Transmembrane</keyword>
<dbReference type="PROSITE" id="PS50283">
    <property type="entry name" value="NA_SOLUT_SYMP_3"/>
    <property type="match status" value="1"/>
</dbReference>
<feature type="transmembrane region" description="Helical" evidence="8">
    <location>
        <begin position="460"/>
        <end position="483"/>
    </location>
</feature>
<feature type="transmembrane region" description="Helical" evidence="8">
    <location>
        <begin position="495"/>
        <end position="518"/>
    </location>
</feature>
<evidence type="ECO:0000256" key="6">
    <source>
        <dbReference type="RuleBase" id="RU362091"/>
    </source>
</evidence>
<gene>
    <name evidence="9" type="ORF">PsYK624_133630</name>
</gene>
<dbReference type="Proteomes" id="UP000703269">
    <property type="component" value="Unassembled WGS sequence"/>
</dbReference>
<keyword evidence="10" id="KW-1185">Reference proteome</keyword>
<feature type="transmembrane region" description="Helical" evidence="8">
    <location>
        <begin position="431"/>
        <end position="453"/>
    </location>
</feature>
<feature type="transmembrane region" description="Helical" evidence="8">
    <location>
        <begin position="616"/>
        <end position="635"/>
    </location>
</feature>
<feature type="compositionally biased region" description="Basic and acidic residues" evidence="7">
    <location>
        <begin position="563"/>
        <end position="581"/>
    </location>
</feature>
<evidence type="ECO:0000256" key="3">
    <source>
        <dbReference type="ARBA" id="ARBA00022692"/>
    </source>
</evidence>
<feature type="transmembrane region" description="Helical" evidence="8">
    <location>
        <begin position="162"/>
        <end position="186"/>
    </location>
</feature>
<accession>A0A9P3LJ38</accession>
<dbReference type="GO" id="GO:0015204">
    <property type="term" value="F:urea transmembrane transporter activity"/>
    <property type="evidence" value="ECO:0007669"/>
    <property type="project" value="InterPro"/>
</dbReference>
<dbReference type="PANTHER" id="PTHR46154">
    <property type="match status" value="1"/>
</dbReference>
<feature type="compositionally biased region" description="Low complexity" evidence="7">
    <location>
        <begin position="546"/>
        <end position="558"/>
    </location>
</feature>
<sequence length="692" mass="73527">MANGEFDAYLPQGSGYAIIIGGGSGFALFMLVLSWLQNKFTEMSPFENEEFSSASRSVKPGLVCSGIVSAWTWSATLMVSSLVVYQFGVSGGWWYGVCGTVSIVFFSVIASAVKRNANGARTFLEIVKARFGTPAHLMFLFYAIFTSLMVSAILLLGGSASISALTGMNINAATMLLPLGVIAFVIVGGLRSTFVSDYAHTTIVFIIIWLFVYTAFGSSELIGSPSALHALLVKAGEIAPVPGNHEGSYLTFHSKSGFVYAAISVVLGTATVFLDQSYWQRAIASNPRGTTKAYILGGLSWFSVPFAFGTTMGLSARALQTSPVFPTYPLPLSAAQQGAGLVAPAAAVALRGTSGAVAMLIITYMAVTSAASAQLISVSSIFTYDVYRTYWRPKASARELLRVAHAGVAVWGIWISVWCVILNAGNVNMNFIYYFCGTIIGAPVIPIMLVVLWPKLSNAALLASSAGTFLGLLAWLVTCRYYYGAINETLLVENYSSLAGSLTSLGSGAIIAVAVSLWKPDNYDFRGTRSIKLIKKDDALDDEESAAVPSVPASPHAPAGDDDDKKGDEDHKGEVSVDEKAVGSSAASSVGAPEHDAYTNPAPDDTDLLPADARRAFWVSAAIIIVIAVLVPIPLGSSNYIFSPGFFTAWIVVAMVWSFFAGFACIILPIWESRDALKRIVSGLVGMTSRKK</sequence>
<dbReference type="CDD" id="cd11476">
    <property type="entry name" value="SLC5sbd_DUR3"/>
    <property type="match status" value="1"/>
</dbReference>
<evidence type="ECO:0000256" key="5">
    <source>
        <dbReference type="ARBA" id="ARBA00023136"/>
    </source>
</evidence>
<dbReference type="InterPro" id="IPR038377">
    <property type="entry name" value="Na/Glc_symporter_sf"/>
</dbReference>